<sequence>MRCGRGLPSYRDPAPVSQDDDSCDKLFKLKHCREKLHDQYYGLVYRVWQWNNLEEGLSSVMELISHSESGNGEHLKDSSKKRRESLEEMMANWERSFDEKINDEEFSALFAKCKEVLTNLKETLNNDDVSLTPIQNKIEELIVLANIQRQYLSKQCGNVETHKVCSALQNLYKIFSSKTQEQGLTESDSKPAEKQNEKKKKGKDTASSIHSDLKQIVDFVCQKQSFVQKLEKIFPPEGTENIRVPNDVIQWAKACVEAHGALIELSDIKELEKTTELYKTVKELFDNECAKVEAQQKIEKIMEGFTANFADFFAKVMLLIGEIDEHLQVKKKPQDSSKKLKKTLEDAKDRLIQECHKKVNYLREERINLVSFVYYSSLQCNSIKARCCLFDSLPKAEGIYELVMSCVWVCVFVYVMLLLVNTISQEG</sequence>
<reference evidence="4" key="1">
    <citation type="submission" date="2021-10" db="EMBL/GenBank/DDBJ databases">
        <title>Tropical sea cucumber genome reveals ecological adaptation and Cuvierian tubules defense mechanism.</title>
        <authorList>
            <person name="Chen T."/>
        </authorList>
    </citation>
    <scope>NUCLEOTIDE SEQUENCE</scope>
    <source>
        <strain evidence="4">Nanhai2018</strain>
        <tissue evidence="4">Muscle</tissue>
    </source>
</reference>
<organism evidence="4 5">
    <name type="scientific">Holothuria leucospilota</name>
    <name type="common">Black long sea cucumber</name>
    <name type="synonym">Mertensiothuria leucospilota</name>
    <dbReference type="NCBI Taxonomy" id="206669"/>
    <lineage>
        <taxon>Eukaryota</taxon>
        <taxon>Metazoa</taxon>
        <taxon>Echinodermata</taxon>
        <taxon>Eleutherozoa</taxon>
        <taxon>Echinozoa</taxon>
        <taxon>Holothuroidea</taxon>
        <taxon>Aspidochirotacea</taxon>
        <taxon>Aspidochirotida</taxon>
        <taxon>Holothuriidae</taxon>
        <taxon>Holothuria</taxon>
    </lineage>
</organism>
<name>A0A9Q1H357_HOLLE</name>
<keyword evidence="3" id="KW-0812">Transmembrane</keyword>
<gene>
    <name evidence="4" type="ORF">HOLleu_23835</name>
</gene>
<keyword evidence="1" id="KW-0175">Coiled coil</keyword>
<protein>
    <submittedName>
        <fullName evidence="4">Uncharacterized protein</fullName>
    </submittedName>
</protein>
<evidence type="ECO:0000256" key="1">
    <source>
        <dbReference type="SAM" id="Coils"/>
    </source>
</evidence>
<dbReference type="EMBL" id="JAIZAY010000011">
    <property type="protein sequence ID" value="KAJ8033552.1"/>
    <property type="molecule type" value="Genomic_DNA"/>
</dbReference>
<keyword evidence="3" id="KW-1133">Transmembrane helix</keyword>
<evidence type="ECO:0000256" key="3">
    <source>
        <dbReference type="SAM" id="Phobius"/>
    </source>
</evidence>
<feature type="compositionally biased region" description="Basic and acidic residues" evidence="2">
    <location>
        <begin position="187"/>
        <end position="196"/>
    </location>
</feature>
<dbReference type="Proteomes" id="UP001152320">
    <property type="component" value="Chromosome 11"/>
</dbReference>
<evidence type="ECO:0000313" key="4">
    <source>
        <dbReference type="EMBL" id="KAJ8033552.1"/>
    </source>
</evidence>
<feature type="region of interest" description="Disordered" evidence="2">
    <location>
        <begin position="182"/>
        <end position="207"/>
    </location>
</feature>
<evidence type="ECO:0000256" key="2">
    <source>
        <dbReference type="SAM" id="MobiDB-lite"/>
    </source>
</evidence>
<keyword evidence="5" id="KW-1185">Reference proteome</keyword>
<keyword evidence="3" id="KW-0472">Membrane</keyword>
<feature type="transmembrane region" description="Helical" evidence="3">
    <location>
        <begin position="398"/>
        <end position="420"/>
    </location>
</feature>
<dbReference type="AlphaFoldDB" id="A0A9Q1H357"/>
<feature type="coiled-coil region" evidence="1">
    <location>
        <begin position="76"/>
        <end position="103"/>
    </location>
</feature>
<accession>A0A9Q1H357</accession>
<proteinExistence type="predicted"/>
<evidence type="ECO:0000313" key="5">
    <source>
        <dbReference type="Proteomes" id="UP001152320"/>
    </source>
</evidence>
<comment type="caution">
    <text evidence="4">The sequence shown here is derived from an EMBL/GenBank/DDBJ whole genome shotgun (WGS) entry which is preliminary data.</text>
</comment>